<evidence type="ECO:0000313" key="2">
    <source>
        <dbReference type="Proteomes" id="UP000284892"/>
    </source>
</evidence>
<sequence>MRVFIFIFALILVFACNQSEKKADTIIKDEVENNSVFIESFKKDFLARVGFMKLKKPYLISSRIFDTYHLLSKEQLNILKVHEIFKSNNVNSKFGMALDIGFSKDFKSFVIYQYDENKQMLYKLANYTNDYKFIDAIDVSYFDLTKKMNATETYVYNNRLFVHNKDNFQDIEYYLNSDGTFKKKPLPITFNYLPLIEYSDFEVYKNTFEQRVVKAKNGLIIRDSLGNKLGKFNYLETISVLEYSKDKIEIDNNGKPIIGQKAKVIINPEELNKEENFYLHNSNIGYVFDGFLFENATTGNDDYRYEGLSINKKHLIPFNLSELLEVEEVNIDNYLNKVIKKPNIKDVTSRYKQGKLVTIKAVNGKQLQFKDTTYQSEYSPTKTFYVSEDSNFENAFIINSQMIFMYQHFDFFNKKNGELLDTYIGGYPHMSPDKSYIVSVDYDAECPNQRTLFIDKIVNNKIIKTLEIHYDIEEYKHLSFVKNKTKNEIFWLSNNEFVFKFWGATGCYSDSDNYFYYRYKIKEHLLDLLEVK</sequence>
<name>A0A420DLM8_9FLAO</name>
<evidence type="ECO:0008006" key="3">
    <source>
        <dbReference type="Google" id="ProtNLM"/>
    </source>
</evidence>
<keyword evidence="2" id="KW-1185">Reference proteome</keyword>
<dbReference type="AlphaFoldDB" id="A0A420DLM8"/>
<reference evidence="1 2" key="1">
    <citation type="submission" date="2018-09" db="EMBL/GenBank/DDBJ databases">
        <title>Genomic Encyclopedia of Archaeal and Bacterial Type Strains, Phase II (KMG-II): from individual species to whole genera.</title>
        <authorList>
            <person name="Goeker M."/>
        </authorList>
    </citation>
    <scope>NUCLEOTIDE SEQUENCE [LARGE SCALE GENOMIC DNA]</scope>
    <source>
        <strain evidence="1 2">DSM 26283</strain>
    </source>
</reference>
<dbReference type="OrthoDB" id="1393565at2"/>
<dbReference type="PROSITE" id="PS51257">
    <property type="entry name" value="PROKAR_LIPOPROTEIN"/>
    <property type="match status" value="1"/>
</dbReference>
<organism evidence="1 2">
    <name type="scientific">Ichthyenterobacterium magnum</name>
    <dbReference type="NCBI Taxonomy" id="1230530"/>
    <lineage>
        <taxon>Bacteria</taxon>
        <taxon>Pseudomonadati</taxon>
        <taxon>Bacteroidota</taxon>
        <taxon>Flavobacteriia</taxon>
        <taxon>Flavobacteriales</taxon>
        <taxon>Flavobacteriaceae</taxon>
        <taxon>Ichthyenterobacterium</taxon>
    </lineage>
</organism>
<gene>
    <name evidence="1" type="ORF">BXY80_1252</name>
</gene>
<comment type="caution">
    <text evidence="1">The sequence shown here is derived from an EMBL/GenBank/DDBJ whole genome shotgun (WGS) entry which is preliminary data.</text>
</comment>
<protein>
    <recommendedName>
        <fullName evidence="3">WG repeat protein</fullName>
    </recommendedName>
</protein>
<dbReference type="EMBL" id="RAQJ01000002">
    <property type="protein sequence ID" value="RKE95069.1"/>
    <property type="molecule type" value="Genomic_DNA"/>
</dbReference>
<dbReference type="Proteomes" id="UP000284892">
    <property type="component" value="Unassembled WGS sequence"/>
</dbReference>
<dbReference type="RefSeq" id="WP_120200401.1">
    <property type="nucleotide sequence ID" value="NZ_RAQJ01000002.1"/>
</dbReference>
<proteinExistence type="predicted"/>
<accession>A0A420DLM8</accession>
<evidence type="ECO:0000313" key="1">
    <source>
        <dbReference type="EMBL" id="RKE95069.1"/>
    </source>
</evidence>